<keyword evidence="6" id="KW-1185">Reference proteome</keyword>
<comment type="catalytic activity">
    <reaction evidence="3">
        <text>3',5'-cyclic UMP + H2O = UMP + H(+)</text>
        <dbReference type="Rhea" id="RHEA:70575"/>
        <dbReference type="ChEBI" id="CHEBI:15377"/>
        <dbReference type="ChEBI" id="CHEBI:15378"/>
        <dbReference type="ChEBI" id="CHEBI:57865"/>
        <dbReference type="ChEBI" id="CHEBI:184387"/>
    </reaction>
    <physiologicalReaction direction="left-to-right" evidence="3">
        <dbReference type="Rhea" id="RHEA:70576"/>
    </physiologicalReaction>
</comment>
<comment type="function">
    <text evidence="2">Counteracts the endogenous Pycsar antiviral defense system. Phosphodiesterase that enables metal-dependent hydrolysis of host cyclic nucleotide Pycsar defense signals such as cCMP and cUMP.</text>
</comment>
<dbReference type="GO" id="GO:0016787">
    <property type="term" value="F:hydrolase activity"/>
    <property type="evidence" value="ECO:0007669"/>
    <property type="project" value="UniProtKB-KW"/>
</dbReference>
<dbReference type="SUPFAM" id="SSF56281">
    <property type="entry name" value="Metallo-hydrolase/oxidoreductase"/>
    <property type="match status" value="1"/>
</dbReference>
<accession>A0A6L8V9D9</accession>
<dbReference type="PANTHER" id="PTHR43546">
    <property type="entry name" value="UPF0173 METAL-DEPENDENT HYDROLASE MJ1163-RELATED"/>
    <property type="match status" value="1"/>
</dbReference>
<name>A0A6L8V9D9_9BACL</name>
<dbReference type="Proteomes" id="UP000481087">
    <property type="component" value="Unassembled WGS sequence"/>
</dbReference>
<comment type="catalytic activity">
    <reaction evidence="1">
        <text>3',5'-cyclic CMP + H2O = CMP + H(+)</text>
        <dbReference type="Rhea" id="RHEA:72675"/>
        <dbReference type="ChEBI" id="CHEBI:15377"/>
        <dbReference type="ChEBI" id="CHEBI:15378"/>
        <dbReference type="ChEBI" id="CHEBI:58003"/>
        <dbReference type="ChEBI" id="CHEBI:60377"/>
    </reaction>
    <physiologicalReaction direction="left-to-right" evidence="1">
        <dbReference type="Rhea" id="RHEA:72676"/>
    </physiologicalReaction>
</comment>
<dbReference type="Gene3D" id="3.60.15.10">
    <property type="entry name" value="Ribonuclease Z/Hydroxyacylglutathione hydrolase-like"/>
    <property type="match status" value="1"/>
</dbReference>
<evidence type="ECO:0000313" key="5">
    <source>
        <dbReference type="EMBL" id="MZQ85969.1"/>
    </source>
</evidence>
<dbReference type="RefSeq" id="WP_161410277.1">
    <property type="nucleotide sequence ID" value="NZ_WTUZ01000037.1"/>
</dbReference>
<sequence>MNIQKLPWAGIRVELEGFAIAIDPLYHFPASRLGEPKEPFFPLESFGSATAVLITHQHADHFDPQGIISAYGADVSVFVPKEIVDLATSSGLNHVTGASIGETFNVGPFTIIAAQSVDGSGDPQVSWIVRGDGKQMIHAGDTLWHGYWWKLVQAYGAFDAACLPVNGAVLQFPGVAPHSDQPICLTPEQAVMAAQILGAKTLIPIHYKAAHHPPVYTQTPDLMNRLTQSAKDRVHLSILQTKEIVTI</sequence>
<dbReference type="InterPro" id="IPR050114">
    <property type="entry name" value="UPF0173_UPF0282_UlaG_hydrolase"/>
</dbReference>
<evidence type="ECO:0000256" key="3">
    <source>
        <dbReference type="ARBA" id="ARBA00048505"/>
    </source>
</evidence>
<proteinExistence type="predicted"/>
<organism evidence="5 6">
    <name type="scientific">Paenibacillus silvestris</name>
    <dbReference type="NCBI Taxonomy" id="2606219"/>
    <lineage>
        <taxon>Bacteria</taxon>
        <taxon>Bacillati</taxon>
        <taxon>Bacillota</taxon>
        <taxon>Bacilli</taxon>
        <taxon>Bacillales</taxon>
        <taxon>Paenibacillaceae</taxon>
        <taxon>Paenibacillus</taxon>
    </lineage>
</organism>
<reference evidence="5 6" key="1">
    <citation type="submission" date="2019-12" db="EMBL/GenBank/DDBJ databases">
        <title>Paenibacillus sp. nov. sp. isolated from soil.</title>
        <authorList>
            <person name="Kim J."/>
            <person name="Jeong S.E."/>
            <person name="Jung H.S."/>
            <person name="Jeon C.O."/>
        </authorList>
    </citation>
    <scope>NUCLEOTIDE SEQUENCE [LARGE SCALE GENOMIC DNA]</scope>
    <source>
        <strain evidence="5 6">5J-6</strain>
    </source>
</reference>
<evidence type="ECO:0000256" key="2">
    <source>
        <dbReference type="ARBA" id="ARBA00034301"/>
    </source>
</evidence>
<evidence type="ECO:0000313" key="6">
    <source>
        <dbReference type="Proteomes" id="UP000481087"/>
    </source>
</evidence>
<dbReference type="PANTHER" id="PTHR43546:SF3">
    <property type="entry name" value="UPF0173 METAL-DEPENDENT HYDROLASE MJ1163"/>
    <property type="match status" value="1"/>
</dbReference>
<dbReference type="EMBL" id="WTUZ01000037">
    <property type="protein sequence ID" value="MZQ85969.1"/>
    <property type="molecule type" value="Genomic_DNA"/>
</dbReference>
<dbReference type="AlphaFoldDB" id="A0A6L8V9D9"/>
<comment type="caution">
    <text evidence="5">The sequence shown here is derived from an EMBL/GenBank/DDBJ whole genome shotgun (WGS) entry which is preliminary data.</text>
</comment>
<evidence type="ECO:0000256" key="1">
    <source>
        <dbReference type="ARBA" id="ARBA00034221"/>
    </source>
</evidence>
<gene>
    <name evidence="5" type="ORF">GQF01_28095</name>
</gene>
<keyword evidence="5" id="KW-0378">Hydrolase</keyword>
<dbReference type="Pfam" id="PF12706">
    <property type="entry name" value="Lactamase_B_2"/>
    <property type="match status" value="1"/>
</dbReference>
<feature type="domain" description="Metallo-beta-lactamase" evidence="4">
    <location>
        <begin position="21"/>
        <end position="207"/>
    </location>
</feature>
<dbReference type="InterPro" id="IPR001279">
    <property type="entry name" value="Metallo-B-lactamas"/>
</dbReference>
<dbReference type="InterPro" id="IPR036866">
    <property type="entry name" value="RibonucZ/Hydroxyglut_hydro"/>
</dbReference>
<evidence type="ECO:0000259" key="4">
    <source>
        <dbReference type="Pfam" id="PF12706"/>
    </source>
</evidence>
<protein>
    <submittedName>
        <fullName evidence="5">MBL fold metallo-hydrolase</fullName>
    </submittedName>
</protein>